<reference evidence="2 3" key="1">
    <citation type="journal article" date="2022" name="BMC Genomics">
        <title>Comparative genome analysis of mycobacteria focusing on tRNA and non-coding RNA.</title>
        <authorList>
            <person name="Behra P.R.K."/>
            <person name="Pettersson B.M.F."/>
            <person name="Ramesh M."/>
            <person name="Das S."/>
            <person name="Dasgupta S."/>
            <person name="Kirsebom L.A."/>
        </authorList>
    </citation>
    <scope>NUCLEOTIDE SEQUENCE [LARGE SCALE GENOMIC DNA]</scope>
    <source>
        <strain evidence="2 3">DSM 44078</strain>
    </source>
</reference>
<accession>A0ABT3CK80</accession>
<evidence type="ECO:0000313" key="2">
    <source>
        <dbReference type="EMBL" id="MCV7229903.1"/>
    </source>
</evidence>
<gene>
    <name evidence="2" type="ORF">H7J73_28230</name>
</gene>
<proteinExistence type="predicted"/>
<comment type="caution">
    <text evidence="2">The sequence shown here is derived from an EMBL/GenBank/DDBJ whole genome shotgun (WGS) entry which is preliminary data.</text>
</comment>
<dbReference type="Proteomes" id="UP001526201">
    <property type="component" value="Unassembled WGS sequence"/>
</dbReference>
<evidence type="ECO:0000256" key="1">
    <source>
        <dbReference type="SAM" id="SignalP"/>
    </source>
</evidence>
<organism evidence="2 3">
    <name type="scientific">Mycolicibacterium komossense</name>
    <dbReference type="NCBI Taxonomy" id="1779"/>
    <lineage>
        <taxon>Bacteria</taxon>
        <taxon>Bacillati</taxon>
        <taxon>Actinomycetota</taxon>
        <taxon>Actinomycetes</taxon>
        <taxon>Mycobacteriales</taxon>
        <taxon>Mycobacteriaceae</taxon>
        <taxon>Mycolicibacterium</taxon>
    </lineage>
</organism>
<keyword evidence="3" id="KW-1185">Reference proteome</keyword>
<evidence type="ECO:0008006" key="4">
    <source>
        <dbReference type="Google" id="ProtNLM"/>
    </source>
</evidence>
<keyword evidence="1" id="KW-0732">Signal</keyword>
<feature type="chain" id="PRO_5046979643" description="Secreted protein" evidence="1">
    <location>
        <begin position="30"/>
        <end position="167"/>
    </location>
</feature>
<sequence>MSVRRLRTAMCGALLVVGLCTAVEGTALAAGQPWNGRYNVMTYASQKAGTSVAARQAEPDFGAVFTFSTACSTSSCIATVVDGPAPTNPTIPQPTRYIWDGAKWAVTYDWQWECFRGDGVPKVFSPATSWVNYAPQSDGTLRGTWYTDILDGPCRGNVLMPVAAAPA</sequence>
<evidence type="ECO:0000313" key="3">
    <source>
        <dbReference type="Proteomes" id="UP001526201"/>
    </source>
</evidence>
<protein>
    <recommendedName>
        <fullName evidence="4">Secreted protein</fullName>
    </recommendedName>
</protein>
<feature type="signal peptide" evidence="1">
    <location>
        <begin position="1"/>
        <end position="29"/>
    </location>
</feature>
<name>A0ABT3CK80_9MYCO</name>
<dbReference type="EMBL" id="JACKTY010000047">
    <property type="protein sequence ID" value="MCV7229903.1"/>
    <property type="molecule type" value="Genomic_DNA"/>
</dbReference>